<dbReference type="InterPro" id="IPR056884">
    <property type="entry name" value="NPHP3-like_N"/>
</dbReference>
<dbReference type="AlphaFoldDB" id="A0A9P5ARU1"/>
<dbReference type="Proteomes" id="UP000730481">
    <property type="component" value="Unassembled WGS sequence"/>
</dbReference>
<feature type="coiled-coil region" evidence="2">
    <location>
        <begin position="179"/>
        <end position="208"/>
    </location>
</feature>
<comment type="caution">
    <text evidence="4">The sequence shown here is derived from an EMBL/GenBank/DDBJ whole genome shotgun (WGS) entry which is preliminary data.</text>
</comment>
<reference evidence="4" key="1">
    <citation type="journal article" date="2017" name="Mycologia">
        <title>Fusarium algeriense, sp. nov., a novel toxigenic crown rot pathogen of durum wheat from Algeria is nested in the Fusarium burgessii species complex.</title>
        <authorList>
            <person name="Laraba I."/>
            <person name="Keddad A."/>
            <person name="Boureghda H."/>
            <person name="Abdallah N."/>
            <person name="Vaughan M.M."/>
            <person name="Proctor R.H."/>
            <person name="Busman M."/>
            <person name="O'Donnell K."/>
        </authorList>
    </citation>
    <scope>NUCLEOTIDE SEQUENCE</scope>
    <source>
        <strain evidence="4">NRRL 25174</strain>
    </source>
</reference>
<protein>
    <submittedName>
        <fullName evidence="4">Heterokaryon incompatibility protein het-E-1</fullName>
    </submittedName>
</protein>
<sequence length="890" mass="102065">MVHHKESHSRGASSYSGAVSQSVRSAAVSQLENAVARFQAILTDDERKRLKGLKKLPHDAQSIIVFTAELDMQQAENRRGKSIASRLTSFLQIQQFTPAIEIYIQSNPDITALIWGSIKLTFMILFKDSIRLNDSICEFHAAVIVCYEKIFLIIRESSMRNQIWNAITHSFQTEIQSYVEAVKTKAENAQREVELAKAQTDYQEQQQQTKERQKASEYREKFSAWTVKYGAAIKDLQDLKEKQARDQRRRGIIRELSSYNFMPTFNNMRNKRHIGTAEWCFQTQQYQEWVEAKKSAILHITGKINWVWKDDPGMGDYLEQARSSMFSVESLILLFTIASKNLDDWYIVIDGLDEIDVPRQIGMLKFLRQVLDQVTEPHRIKLLLSSRETSSTIIDRIIPDAARLNSGLQPTSADIRVYTEDIVRDRIATNELIVSDPDLVTEIVAAIHQKEQGMFLWAFLTIEDICSRKCDKDIRQALKDIPVDLPATFDRTLGRIERKKHHTAIVEKAFTLIKASFEPLTLSQLREALSVEIGQQTLDNEDLISVIDRLPTWCENLSCVEEADTVHFSHHSIHQYLLTPGSGDFQNFHLPGGKCNQYMGELCVTYINLDNFQRALGFRTRSNTEKPLVEISIDGLAEQTMQTAVKDTIGSRIGRLTREAVMASRSNKASTSKVPLNEAVVSSLPKHNCRPVHDTGRYTFFEYASGHWFEHPLCIDSREREVTWRLLGQLLRRPRQSSQDEPWYNPSWRRSVSEIIDNDVLVFGPGFGSCRETAVSLDTEENARLMKTSSLQDLCLVFIYAIQKHNGGLACRVFMLLLEDYKSPSTRRLHGYLRIIINRRAVNKSHEICRNQCLSRARLQLNHVDLVRELRTAVASGISYFPRREETEAQ</sequence>
<dbReference type="Pfam" id="PF24883">
    <property type="entry name" value="NPHP3_N"/>
    <property type="match status" value="1"/>
</dbReference>
<accession>A0A9P5ARU1</accession>
<dbReference type="EMBL" id="PVQB02000088">
    <property type="protein sequence ID" value="KAF4343584.1"/>
    <property type="molecule type" value="Genomic_DNA"/>
</dbReference>
<evidence type="ECO:0000256" key="1">
    <source>
        <dbReference type="ARBA" id="ARBA00022737"/>
    </source>
</evidence>
<organism evidence="4 5">
    <name type="scientific">Fusarium beomiforme</name>
    <dbReference type="NCBI Taxonomy" id="44412"/>
    <lineage>
        <taxon>Eukaryota</taxon>
        <taxon>Fungi</taxon>
        <taxon>Dikarya</taxon>
        <taxon>Ascomycota</taxon>
        <taxon>Pezizomycotina</taxon>
        <taxon>Sordariomycetes</taxon>
        <taxon>Hypocreomycetidae</taxon>
        <taxon>Hypocreales</taxon>
        <taxon>Nectriaceae</taxon>
        <taxon>Fusarium</taxon>
        <taxon>Fusarium burgessii species complex</taxon>
    </lineage>
</organism>
<keyword evidence="5" id="KW-1185">Reference proteome</keyword>
<dbReference type="PANTHER" id="PTHR10039">
    <property type="entry name" value="AMELOGENIN"/>
    <property type="match status" value="1"/>
</dbReference>
<evidence type="ECO:0000256" key="2">
    <source>
        <dbReference type="SAM" id="Coils"/>
    </source>
</evidence>
<evidence type="ECO:0000313" key="5">
    <source>
        <dbReference type="Proteomes" id="UP000730481"/>
    </source>
</evidence>
<keyword evidence="2" id="KW-0175">Coiled coil</keyword>
<dbReference type="OrthoDB" id="7464126at2759"/>
<proteinExistence type="predicted"/>
<evidence type="ECO:0000259" key="3">
    <source>
        <dbReference type="Pfam" id="PF24883"/>
    </source>
</evidence>
<gene>
    <name evidence="4" type="ORF">FBEOM_2494</name>
</gene>
<name>A0A9P5ARU1_9HYPO</name>
<keyword evidence="1" id="KW-0677">Repeat</keyword>
<evidence type="ECO:0000313" key="4">
    <source>
        <dbReference type="EMBL" id="KAF4343584.1"/>
    </source>
</evidence>
<feature type="domain" description="Nephrocystin 3-like N-terminal" evidence="3">
    <location>
        <begin position="325"/>
        <end position="387"/>
    </location>
</feature>
<reference evidence="4" key="2">
    <citation type="submission" date="2020-02" db="EMBL/GenBank/DDBJ databases">
        <title>Identification and distribution of gene clusters putatively required for synthesis of sphingolipid metabolism inhibitors in phylogenetically diverse species of the filamentous fungus Fusarium.</title>
        <authorList>
            <person name="Kim H.-S."/>
            <person name="Busman M."/>
            <person name="Brown D.W."/>
            <person name="Divon H."/>
            <person name="Uhlig S."/>
            <person name="Proctor R.H."/>
        </authorList>
    </citation>
    <scope>NUCLEOTIDE SEQUENCE</scope>
    <source>
        <strain evidence="4">NRRL 25174</strain>
    </source>
</reference>